<keyword evidence="3" id="KW-1185">Reference proteome</keyword>
<feature type="region of interest" description="Disordered" evidence="1">
    <location>
        <begin position="59"/>
        <end position="99"/>
    </location>
</feature>
<sequence>MRQGETLPYTADAYLLPMRDAALPLCSSQSLFFLLKKTYQSSLRNDPGAGQERRYLCTRKYQGQRSKRIKEVPANARNSARRGQKKSPEISKSKTDRGE</sequence>
<name>C4GDR1_9FIRM</name>
<dbReference type="HOGENOM" id="CLU_2318555_0_0_9"/>
<comment type="caution">
    <text evidence="2">The sequence shown here is derived from an EMBL/GenBank/DDBJ whole genome shotgun (WGS) entry which is preliminary data.</text>
</comment>
<dbReference type="Proteomes" id="UP000003494">
    <property type="component" value="Unassembled WGS sequence"/>
</dbReference>
<feature type="compositionally biased region" description="Basic and acidic residues" evidence="1">
    <location>
        <begin position="86"/>
        <end position="99"/>
    </location>
</feature>
<dbReference type="EMBL" id="ACIP02000007">
    <property type="protein sequence ID" value="EEP27540.1"/>
    <property type="molecule type" value="Genomic_DNA"/>
</dbReference>
<protein>
    <submittedName>
        <fullName evidence="2">Uncharacterized protein</fullName>
    </submittedName>
</protein>
<accession>C4GDR1</accession>
<evidence type="ECO:0000313" key="3">
    <source>
        <dbReference type="Proteomes" id="UP000003494"/>
    </source>
</evidence>
<dbReference type="STRING" id="626523.GCWU000342_02235"/>
<evidence type="ECO:0000313" key="2">
    <source>
        <dbReference type="EMBL" id="EEP27540.1"/>
    </source>
</evidence>
<gene>
    <name evidence="2" type="ORF">GCWU000342_02235</name>
</gene>
<evidence type="ECO:0000256" key="1">
    <source>
        <dbReference type="SAM" id="MobiDB-lite"/>
    </source>
</evidence>
<reference evidence="2" key="1">
    <citation type="submission" date="2009-04" db="EMBL/GenBank/DDBJ databases">
        <authorList>
            <person name="Weinstock G."/>
            <person name="Sodergren E."/>
            <person name="Clifton S."/>
            <person name="Fulton L."/>
            <person name="Fulton B."/>
            <person name="Courtney L."/>
            <person name="Fronick C."/>
            <person name="Harrison M."/>
            <person name="Strong C."/>
            <person name="Farmer C."/>
            <person name="Delahaunty K."/>
            <person name="Markovic C."/>
            <person name="Hall O."/>
            <person name="Minx P."/>
            <person name="Tomlinson C."/>
            <person name="Mitreva M."/>
            <person name="Nelson J."/>
            <person name="Hou S."/>
            <person name="Wollam A."/>
            <person name="Pepin K.H."/>
            <person name="Johnson M."/>
            <person name="Bhonagiri V."/>
            <person name="Nash W.E."/>
            <person name="Warren W."/>
            <person name="Chinwalla A."/>
            <person name="Mardis E.R."/>
            <person name="Wilson R.K."/>
        </authorList>
    </citation>
    <scope>NUCLEOTIDE SEQUENCE [LARGE SCALE GENOMIC DNA]</scope>
    <source>
        <strain evidence="2">DSM 14600</strain>
    </source>
</reference>
<organism evidence="2 3">
    <name type="scientific">Shuttleworthella satelles DSM 14600</name>
    <dbReference type="NCBI Taxonomy" id="626523"/>
    <lineage>
        <taxon>Bacteria</taxon>
        <taxon>Bacillati</taxon>
        <taxon>Bacillota</taxon>
        <taxon>Clostridia</taxon>
        <taxon>Lachnospirales</taxon>
        <taxon>Lachnospiraceae</taxon>
        <taxon>Shuttleworthella</taxon>
    </lineage>
</organism>
<dbReference type="AlphaFoldDB" id="C4GDR1"/>
<proteinExistence type="predicted"/>